<keyword evidence="6" id="KW-1185">Reference proteome</keyword>
<dbReference type="InterPro" id="IPR001611">
    <property type="entry name" value="Leu-rich_rpt"/>
</dbReference>
<evidence type="ECO:0000256" key="2">
    <source>
        <dbReference type="ARBA" id="ARBA00022729"/>
    </source>
</evidence>
<dbReference type="Gene3D" id="3.80.10.10">
    <property type="entry name" value="Ribonuclease Inhibitor"/>
    <property type="match status" value="3"/>
</dbReference>
<dbReference type="PANTHER" id="PTHR24373:SF375">
    <property type="entry name" value="TRANSMEMBRANE PROTEIN, PUTATIVE-RELATED"/>
    <property type="match status" value="1"/>
</dbReference>
<evidence type="ECO:0000256" key="4">
    <source>
        <dbReference type="SAM" id="Phobius"/>
    </source>
</evidence>
<accession>A0A1V9XDL7</accession>
<keyword evidence="3" id="KW-0677">Repeat</keyword>
<reference evidence="5 6" key="1">
    <citation type="journal article" date="2017" name="Gigascience">
        <title>Draft genome of the honey bee ectoparasitic mite, Tropilaelaps mercedesae, is shaped by the parasitic life history.</title>
        <authorList>
            <person name="Dong X."/>
            <person name="Armstrong S.D."/>
            <person name="Xia D."/>
            <person name="Makepeace B.L."/>
            <person name="Darby A.C."/>
            <person name="Kadowaki T."/>
        </authorList>
    </citation>
    <scope>NUCLEOTIDE SEQUENCE [LARGE SCALE GENOMIC DNA]</scope>
    <source>
        <strain evidence="5">Wuxi-XJTLU</strain>
    </source>
</reference>
<evidence type="ECO:0000256" key="3">
    <source>
        <dbReference type="ARBA" id="ARBA00022737"/>
    </source>
</evidence>
<dbReference type="GO" id="GO:0031012">
    <property type="term" value="C:extracellular matrix"/>
    <property type="evidence" value="ECO:0007669"/>
    <property type="project" value="TreeGrafter"/>
</dbReference>
<gene>
    <name evidence="5" type="ORF">BIW11_10961</name>
</gene>
<keyword evidence="2" id="KW-0732">Signal</keyword>
<dbReference type="InParanoid" id="A0A1V9XDL7"/>
<dbReference type="STRING" id="418985.A0A1V9XDL7"/>
<name>A0A1V9XDL7_9ACAR</name>
<dbReference type="InterPro" id="IPR003591">
    <property type="entry name" value="Leu-rich_rpt_typical-subtyp"/>
</dbReference>
<evidence type="ECO:0000313" key="6">
    <source>
        <dbReference type="Proteomes" id="UP000192247"/>
    </source>
</evidence>
<comment type="caution">
    <text evidence="5">The sequence shown here is derived from an EMBL/GenBank/DDBJ whole genome shotgun (WGS) entry which is preliminary data.</text>
</comment>
<sequence>MHFRGAPRGLSHKRRNRSILGKIMPFYGTVLFVCLLLIGCVVVAMPQVSSSATNQGKAAFLAELPTQTSRLRKIPDICNVCTCRHQVATCSGKNNNDLTNVRVPENYNVLDLSNNALTVIQEETFVEGIDVTEVNLAYNQIKSIAPFAFRAFKNLSRLLLQHNHLSTLEDDSLAELPRLEKLDLSVNKFKRLNPEYLARLFNLKYLILDDNHLEGLHGSVFRNNTRLTHLYMNKLNVVDLDENLFQYTQNIRVLHLEDNFFEHVPHKALSKLPRLEVLALSGNPISILAPLSFPKLPSLQRLLLHNMYNLVKIEIYAFTDLPMLRDLKIQNCKNLLYIDPKAFVLGMRNSPIKYPSIKSLVIHDTSITTLSQDLLKWDGIDDLDLAKNLFHCNCNFSWVIDMVKKHEVNNDIRCHSPESLADHTIGRLQAKDLPCDDFDPLCHDPHLQEHRMAKTLIAKERGFSLLHLAVIVMFTVTIVLSILLVLSLKNQGFLYRKLGKPQPMTYAGGENVLYMRTTIDNY</sequence>
<organism evidence="5 6">
    <name type="scientific">Tropilaelaps mercedesae</name>
    <dbReference type="NCBI Taxonomy" id="418985"/>
    <lineage>
        <taxon>Eukaryota</taxon>
        <taxon>Metazoa</taxon>
        <taxon>Ecdysozoa</taxon>
        <taxon>Arthropoda</taxon>
        <taxon>Chelicerata</taxon>
        <taxon>Arachnida</taxon>
        <taxon>Acari</taxon>
        <taxon>Parasitiformes</taxon>
        <taxon>Mesostigmata</taxon>
        <taxon>Gamasina</taxon>
        <taxon>Dermanyssoidea</taxon>
        <taxon>Laelapidae</taxon>
        <taxon>Tropilaelaps</taxon>
    </lineage>
</organism>
<keyword evidence="4" id="KW-1133">Transmembrane helix</keyword>
<dbReference type="PANTHER" id="PTHR24373">
    <property type="entry name" value="SLIT RELATED LEUCINE-RICH REPEAT NEURONAL PROTEIN"/>
    <property type="match status" value="1"/>
</dbReference>
<dbReference type="Proteomes" id="UP000192247">
    <property type="component" value="Unassembled WGS sequence"/>
</dbReference>
<protein>
    <submittedName>
        <fullName evidence="5">Slit3 protein-like</fullName>
    </submittedName>
</protein>
<dbReference type="SUPFAM" id="SSF52058">
    <property type="entry name" value="L domain-like"/>
    <property type="match status" value="1"/>
</dbReference>
<evidence type="ECO:0000256" key="1">
    <source>
        <dbReference type="ARBA" id="ARBA00022614"/>
    </source>
</evidence>
<proteinExistence type="predicted"/>
<dbReference type="PROSITE" id="PS51450">
    <property type="entry name" value="LRR"/>
    <property type="match status" value="1"/>
</dbReference>
<dbReference type="InterPro" id="IPR050328">
    <property type="entry name" value="Dev_Immune_Receptor"/>
</dbReference>
<dbReference type="Pfam" id="PF13855">
    <property type="entry name" value="LRR_8"/>
    <property type="match status" value="2"/>
</dbReference>
<dbReference type="InterPro" id="IPR032675">
    <property type="entry name" value="LRR_dom_sf"/>
</dbReference>
<keyword evidence="1" id="KW-0433">Leucine-rich repeat</keyword>
<evidence type="ECO:0000313" key="5">
    <source>
        <dbReference type="EMBL" id="OQR71491.1"/>
    </source>
</evidence>
<keyword evidence="4" id="KW-0472">Membrane</keyword>
<keyword evidence="4" id="KW-0812">Transmembrane</keyword>
<dbReference type="SMART" id="SM00369">
    <property type="entry name" value="LRR_TYP"/>
    <property type="match status" value="7"/>
</dbReference>
<feature type="transmembrane region" description="Helical" evidence="4">
    <location>
        <begin position="465"/>
        <end position="488"/>
    </location>
</feature>
<dbReference type="AlphaFoldDB" id="A0A1V9XDL7"/>
<dbReference type="EMBL" id="MNPL01014484">
    <property type="protein sequence ID" value="OQR71491.1"/>
    <property type="molecule type" value="Genomic_DNA"/>
</dbReference>
<dbReference type="OrthoDB" id="635273at2759"/>
<dbReference type="GO" id="GO:0005615">
    <property type="term" value="C:extracellular space"/>
    <property type="evidence" value="ECO:0007669"/>
    <property type="project" value="TreeGrafter"/>
</dbReference>